<organism evidence="2 3">
    <name type="scientific">Rotaria socialis</name>
    <dbReference type="NCBI Taxonomy" id="392032"/>
    <lineage>
        <taxon>Eukaryota</taxon>
        <taxon>Metazoa</taxon>
        <taxon>Spiralia</taxon>
        <taxon>Gnathifera</taxon>
        <taxon>Rotifera</taxon>
        <taxon>Eurotatoria</taxon>
        <taxon>Bdelloidea</taxon>
        <taxon>Philodinida</taxon>
        <taxon>Philodinidae</taxon>
        <taxon>Rotaria</taxon>
    </lineage>
</organism>
<reference evidence="2" key="1">
    <citation type="submission" date="2021-02" db="EMBL/GenBank/DDBJ databases">
        <authorList>
            <person name="Nowell W R."/>
        </authorList>
    </citation>
    <scope>NUCLEOTIDE SEQUENCE</scope>
</reference>
<dbReference type="Proteomes" id="UP000663872">
    <property type="component" value="Unassembled WGS sequence"/>
</dbReference>
<sequence length="145" mass="16889">MISYAIAADEISIVLREGSSLIDRLILWENLATKRYVYQKRNEENIVIVADNEQEAQKKLKVLLKENENEQIDCIEEMNLIDYLTENYKAMNLRLYLVTDRSPEGQQLRLGFGGCIALLRYPIPTSIFDSLQNNNFVDDIDTYDY</sequence>
<dbReference type="AlphaFoldDB" id="A0A818KPG1"/>
<evidence type="ECO:0000313" key="2">
    <source>
        <dbReference type="EMBL" id="CAF3565414.1"/>
    </source>
</evidence>
<dbReference type="EMBL" id="CAJNYT010003452">
    <property type="protein sequence ID" value="CAF3565414.1"/>
    <property type="molecule type" value="Genomic_DNA"/>
</dbReference>
<dbReference type="SUPFAM" id="SSF55315">
    <property type="entry name" value="L30e-like"/>
    <property type="match status" value="1"/>
</dbReference>
<comment type="caution">
    <text evidence="2">The sequence shown here is derived from an EMBL/GenBank/DDBJ whole genome shotgun (WGS) entry which is preliminary data.</text>
</comment>
<protein>
    <recommendedName>
        <fullName evidence="1">eRF1 domain-containing protein</fullName>
    </recommendedName>
</protein>
<proteinExistence type="predicted"/>
<evidence type="ECO:0000313" key="3">
    <source>
        <dbReference type="Proteomes" id="UP000663872"/>
    </source>
</evidence>
<feature type="domain" description="eRF1" evidence="1">
    <location>
        <begin position="21"/>
        <end position="123"/>
    </location>
</feature>
<gene>
    <name evidence="2" type="ORF">GRG538_LOCUS20948</name>
</gene>
<name>A0A818KPG1_9BILA</name>
<dbReference type="PANTHER" id="PTHR10113">
    <property type="entry name" value="PEPTIDE CHAIN RELEASE FACTOR SUBUNIT 1"/>
    <property type="match status" value="1"/>
</dbReference>
<dbReference type="InterPro" id="IPR005142">
    <property type="entry name" value="eRF1_3"/>
</dbReference>
<dbReference type="Gene3D" id="3.30.1330.30">
    <property type="match status" value="1"/>
</dbReference>
<dbReference type="Pfam" id="PF03465">
    <property type="entry name" value="eRF1_3"/>
    <property type="match status" value="1"/>
</dbReference>
<dbReference type="GO" id="GO:0003747">
    <property type="term" value="F:translation release factor activity"/>
    <property type="evidence" value="ECO:0007669"/>
    <property type="project" value="InterPro"/>
</dbReference>
<dbReference type="InterPro" id="IPR029064">
    <property type="entry name" value="Ribosomal_eL30-like_sf"/>
</dbReference>
<evidence type="ECO:0000259" key="1">
    <source>
        <dbReference type="Pfam" id="PF03465"/>
    </source>
</evidence>
<accession>A0A818KPG1</accession>
<dbReference type="InterPro" id="IPR004403">
    <property type="entry name" value="Peptide_chain-rel_eRF1/aRF1"/>
</dbReference>